<dbReference type="Pfam" id="PF22322">
    <property type="entry name" value="DUF6973"/>
    <property type="match status" value="1"/>
</dbReference>
<feature type="region of interest" description="Disordered" evidence="1">
    <location>
        <begin position="383"/>
        <end position="422"/>
    </location>
</feature>
<comment type="caution">
    <text evidence="3">The sequence shown here is derived from an EMBL/GenBank/DDBJ whole genome shotgun (WGS) entry which is preliminary data.</text>
</comment>
<reference evidence="3 4" key="1">
    <citation type="submission" date="2020-11" db="EMBL/GenBank/DDBJ databases">
        <title>A novel isolate from a Black sea contaminated sediment with potential to produce alkanes: Plantactinospora alkalitolerans sp. nov.</title>
        <authorList>
            <person name="Carro L."/>
            <person name="Veyisoglu A."/>
            <person name="Guven K."/>
            <person name="Schumann P."/>
            <person name="Klenk H.-P."/>
            <person name="Sahin N."/>
        </authorList>
    </citation>
    <scope>NUCLEOTIDE SEQUENCE [LARGE SCALE GENOMIC DNA]</scope>
    <source>
        <strain evidence="3 4">S1510</strain>
    </source>
</reference>
<dbReference type="Proteomes" id="UP000638560">
    <property type="component" value="Unassembled WGS sequence"/>
</dbReference>
<evidence type="ECO:0000256" key="1">
    <source>
        <dbReference type="SAM" id="MobiDB-lite"/>
    </source>
</evidence>
<accession>A0ABS0H2K8</accession>
<name>A0ABS0H2K8_9ACTN</name>
<dbReference type="InterPro" id="IPR054246">
    <property type="entry name" value="DUF6973"/>
</dbReference>
<evidence type="ECO:0000313" key="3">
    <source>
        <dbReference type="EMBL" id="MBF9132681.1"/>
    </source>
</evidence>
<dbReference type="RefSeq" id="WP_196204210.1">
    <property type="nucleotide sequence ID" value="NZ_JADPUN010000246.1"/>
</dbReference>
<evidence type="ECO:0000313" key="4">
    <source>
        <dbReference type="Proteomes" id="UP000638560"/>
    </source>
</evidence>
<feature type="compositionally biased region" description="Basic and acidic residues" evidence="1">
    <location>
        <begin position="395"/>
        <end position="404"/>
    </location>
</feature>
<gene>
    <name evidence="3" type="ORF">I0C86_27550</name>
</gene>
<organism evidence="3 4">
    <name type="scientific">Plantactinospora alkalitolerans</name>
    <dbReference type="NCBI Taxonomy" id="2789879"/>
    <lineage>
        <taxon>Bacteria</taxon>
        <taxon>Bacillati</taxon>
        <taxon>Actinomycetota</taxon>
        <taxon>Actinomycetes</taxon>
        <taxon>Micromonosporales</taxon>
        <taxon>Micromonosporaceae</taxon>
        <taxon>Plantactinospora</taxon>
    </lineage>
</organism>
<keyword evidence="4" id="KW-1185">Reference proteome</keyword>
<feature type="domain" description="DUF6973" evidence="2">
    <location>
        <begin position="278"/>
        <end position="380"/>
    </location>
</feature>
<dbReference type="EMBL" id="JADPUN010000246">
    <property type="protein sequence ID" value="MBF9132681.1"/>
    <property type="molecule type" value="Genomic_DNA"/>
</dbReference>
<protein>
    <recommendedName>
        <fullName evidence="2">DUF6973 domain-containing protein</fullName>
    </recommendedName>
</protein>
<proteinExistence type="predicted"/>
<sequence length="422" mass="46698">MTYRDEVKYIEEMKPHLVDVAAEDFKRVVRLVDSALPTLEEVKGRTEWTGEGKDLLDRRLQEADMLLEALRNGYDKAGGALDDYVAAQTEAKRLVAEGVRVEGALGNAIRHIEDPGSEPMKKWEDLRGTQNPFDWIGEIGTGDDVEKVRAEADRLFNEASDYYGRAKRAETEARGLTVAALVSARNGLPDFLADSSHAQAIIGGVPDLRQEIYQAAKDPNARRPGSTILGEYQVADDPNKELFPGAPLSWFTDQREVTASEAAILRELQDQHGALGLKKFQEIHDEAFAVADARFATPDRNDDQNDAFRHAYWNARLTQEFGEDWTNRFTSAHETLPNNPAAREAMDLYNNEVGRSVAVANPDASPEELANKVQEAVQQGRTVVIGGDGQLDYSDQVRTEDTGKPGDQTLPGHPQPEKKTGS</sequence>
<evidence type="ECO:0000259" key="2">
    <source>
        <dbReference type="Pfam" id="PF22322"/>
    </source>
</evidence>